<dbReference type="AlphaFoldDB" id="A0A3R7XKD1"/>
<evidence type="ECO:0000313" key="4">
    <source>
        <dbReference type="Proteomes" id="UP000283868"/>
    </source>
</evidence>
<organism evidence="3 4">
    <name type="scientific">Prevotella intermedia</name>
    <dbReference type="NCBI Taxonomy" id="28131"/>
    <lineage>
        <taxon>Bacteria</taxon>
        <taxon>Pseudomonadati</taxon>
        <taxon>Bacteroidota</taxon>
        <taxon>Bacteroidia</taxon>
        <taxon>Bacteroidales</taxon>
        <taxon>Prevotellaceae</taxon>
        <taxon>Prevotella</taxon>
    </lineage>
</organism>
<gene>
    <name evidence="3" type="ORF">D2S45_09390</name>
</gene>
<proteinExistence type="predicted"/>
<keyword evidence="1" id="KW-0732">Signal</keyword>
<dbReference type="Pfam" id="PF14905">
    <property type="entry name" value="OMP_b-brl_3"/>
    <property type="match status" value="1"/>
</dbReference>
<feature type="signal peptide" evidence="1">
    <location>
        <begin position="1"/>
        <end position="26"/>
    </location>
</feature>
<sequence>MMGIYVKKHILCICLLLLFFALPAQANDYKHSVQGSVVDNITGMGVTAKITLMTADSVVIDTVTAKIAEMPYDNGYHIAYYVFKDAVTAKGKYIIKAEKEGYDVCYMNCELRSTRENYIRVKQIRMTKIVEHELKEVTVVASKVKMVMKGDTIVYNANAFSLAEGNMLDALIARLPGAKLEKDGRIYVNGRFIQSLLVNGHEFFAGNPKLALENLPAYTVNKIKVYNKAGTKSRLMQRNPKLALENLPAYTVNKIKVYNKAGTKSRLMQQKMGDNTYVMDVRLKREYATGYMANLEAGGGTQKRYKLRGFGMKFSDKERMGAFFNVNNLNDNQRAALTGKWSPQDVGDGLLTVKNAGISYLRFFNNEFSWFTTENTWQHINTDNESITHTQTYLPNGNSFLHNHSKQLNSSDKWESRNALSVEGGIFSTTNFLTISYLRNNGFGSTNSATANETTKLNTLLSRNSFESSDFNFDFSTSNYVKYITDLIRGDFSVSYNRNKQKQFMLNNVQYLQGGQPNDHRNNYFDMPNQKLKLSAGVGYDFNICKTTFTPEYSYTYTYNKASNLLYRLDWIAGRDINQFNILPSTSNVLLSVLDNNNSYRFNEYRNEHRFNFHYFKFCRKLFDGEFTVNLPLRLLNADFHYYGVNEQRFSRRKLFFEPDIRLSHWSEDVSWVFTAGMESDFPTLLATADYRNDSDPLNIRLGNKDLRNLHHYDVDANITFNGENEKTISLSANYHRTDNQVAYALIFDKTTGASIIYPTSVNGNWNTKFEVEFKRALDKANKILVSNNFVTKYNHCVDMASIAGSTESQRSIVNNWEFGDELKVNYRLNDNYEFTFHTGGKYYLINSERVGFEKIKASDYNIGLNAQIVLPWELQLTTDMTMFARRGYQQTEMNTTDWIWNVQLARTFLKGHLTAKLQGFDLLQQPPIGFGMFSWHVPS</sequence>
<feature type="domain" description="Outer membrane protein beta-barrel" evidence="2">
    <location>
        <begin position="491"/>
        <end position="925"/>
    </location>
</feature>
<keyword evidence="4" id="KW-1185">Reference proteome</keyword>
<reference evidence="3 4" key="1">
    <citation type="submission" date="2018-08" db="EMBL/GenBank/DDBJ databases">
        <title>Comparative analysis of Prevotella intermedia strains.</title>
        <authorList>
            <person name="Moon J.-H."/>
            <person name="Lee J.-H."/>
        </authorList>
    </citation>
    <scope>NUCLEOTIDE SEQUENCE [LARGE SCALE GENOMIC DNA]</scope>
    <source>
        <strain evidence="3 4">ATCC 15033</strain>
    </source>
</reference>
<feature type="chain" id="PRO_5043188443" description="Outer membrane protein beta-barrel domain-containing protein" evidence="1">
    <location>
        <begin position="27"/>
        <end position="940"/>
    </location>
</feature>
<name>A0A3R7XKD1_PREIN</name>
<comment type="caution">
    <text evidence="3">The sequence shown here is derived from an EMBL/GenBank/DDBJ whole genome shotgun (WGS) entry which is preliminary data.</text>
</comment>
<dbReference type="Proteomes" id="UP000283868">
    <property type="component" value="Unassembled WGS sequence"/>
</dbReference>
<dbReference type="InterPro" id="IPR041700">
    <property type="entry name" value="OMP_b-brl_3"/>
</dbReference>
<evidence type="ECO:0000259" key="2">
    <source>
        <dbReference type="Pfam" id="PF14905"/>
    </source>
</evidence>
<evidence type="ECO:0000256" key="1">
    <source>
        <dbReference type="SAM" id="SignalP"/>
    </source>
</evidence>
<evidence type="ECO:0000313" key="3">
    <source>
        <dbReference type="EMBL" id="RRF86777.1"/>
    </source>
</evidence>
<accession>A0A3R7XKD1</accession>
<protein>
    <recommendedName>
        <fullName evidence="2">Outer membrane protein beta-barrel domain-containing protein</fullName>
    </recommendedName>
</protein>
<dbReference type="EMBL" id="QXEN01000017">
    <property type="protein sequence ID" value="RRF86777.1"/>
    <property type="molecule type" value="Genomic_DNA"/>
</dbReference>